<dbReference type="PANTHER" id="PTHR48111:SF1">
    <property type="entry name" value="TWO-COMPONENT RESPONSE REGULATOR ORR33"/>
    <property type="match status" value="1"/>
</dbReference>
<dbReference type="SUPFAM" id="SSF52172">
    <property type="entry name" value="CheY-like"/>
    <property type="match status" value="1"/>
</dbReference>
<sequence>MLVVEDDAAIRELLEEELQDAGYTTLGVPSAEEAIALLSHTSVSLVITDVRLPGMTGIQLLQQLRHAGSELGIIVITAFGTIDQAVEALKLGADDF</sequence>
<keyword evidence="9" id="KW-1185">Reference proteome</keyword>
<dbReference type="PANTHER" id="PTHR48111">
    <property type="entry name" value="REGULATOR OF RPOS"/>
    <property type="match status" value="1"/>
</dbReference>
<keyword evidence="5" id="KW-0804">Transcription</keyword>
<evidence type="ECO:0000256" key="1">
    <source>
        <dbReference type="ARBA" id="ARBA00022553"/>
    </source>
</evidence>
<name>A0ABM7GPN7_9GAMM</name>
<evidence type="ECO:0000256" key="6">
    <source>
        <dbReference type="PROSITE-ProRule" id="PRU00169"/>
    </source>
</evidence>
<evidence type="ECO:0000313" key="8">
    <source>
        <dbReference type="EMBL" id="BBI52686.1"/>
    </source>
</evidence>
<evidence type="ECO:0000256" key="3">
    <source>
        <dbReference type="ARBA" id="ARBA00023015"/>
    </source>
</evidence>
<evidence type="ECO:0000313" key="9">
    <source>
        <dbReference type="Proteomes" id="UP000289555"/>
    </source>
</evidence>
<dbReference type="PROSITE" id="PS50110">
    <property type="entry name" value="RESPONSE_REGULATORY"/>
    <property type="match status" value="1"/>
</dbReference>
<dbReference type="InterPro" id="IPR011006">
    <property type="entry name" value="CheY-like_superfamily"/>
</dbReference>
<evidence type="ECO:0000256" key="2">
    <source>
        <dbReference type="ARBA" id="ARBA00023012"/>
    </source>
</evidence>
<dbReference type="InterPro" id="IPR039420">
    <property type="entry name" value="WalR-like"/>
</dbReference>
<dbReference type="CDD" id="cd00156">
    <property type="entry name" value="REC"/>
    <property type="match status" value="1"/>
</dbReference>
<dbReference type="InterPro" id="IPR001789">
    <property type="entry name" value="Sig_transdc_resp-reg_receiver"/>
</dbReference>
<dbReference type="Gene3D" id="3.40.50.2300">
    <property type="match status" value="1"/>
</dbReference>
<dbReference type="Proteomes" id="UP000289555">
    <property type="component" value="Chromosome"/>
</dbReference>
<dbReference type="Pfam" id="PF00072">
    <property type="entry name" value="Response_reg"/>
    <property type="match status" value="1"/>
</dbReference>
<protein>
    <recommendedName>
        <fullName evidence="7">Response regulatory domain-containing protein</fullName>
    </recommendedName>
</protein>
<keyword evidence="3" id="KW-0805">Transcription regulation</keyword>
<keyword evidence="2" id="KW-0902">Two-component regulatory system</keyword>
<feature type="modified residue" description="4-aspartylphosphate" evidence="6">
    <location>
        <position position="49"/>
    </location>
</feature>
<keyword evidence="1 6" id="KW-0597">Phosphoprotein</keyword>
<gene>
    <name evidence="8" type="ORF">HORIV_51070</name>
</gene>
<evidence type="ECO:0000256" key="4">
    <source>
        <dbReference type="ARBA" id="ARBA00023125"/>
    </source>
</evidence>
<proteinExistence type="predicted"/>
<feature type="domain" description="Response regulatory" evidence="7">
    <location>
        <begin position="1"/>
        <end position="96"/>
    </location>
</feature>
<evidence type="ECO:0000256" key="5">
    <source>
        <dbReference type="ARBA" id="ARBA00023163"/>
    </source>
</evidence>
<dbReference type="EMBL" id="AP019416">
    <property type="protein sequence ID" value="BBI52686.1"/>
    <property type="molecule type" value="Genomic_DNA"/>
</dbReference>
<dbReference type="SMART" id="SM00448">
    <property type="entry name" value="REC"/>
    <property type="match status" value="1"/>
</dbReference>
<evidence type="ECO:0000259" key="7">
    <source>
        <dbReference type="PROSITE" id="PS50110"/>
    </source>
</evidence>
<organism evidence="8 9">
    <name type="scientific">Vreelandella olivaria</name>
    <dbReference type="NCBI Taxonomy" id="390919"/>
    <lineage>
        <taxon>Bacteria</taxon>
        <taxon>Pseudomonadati</taxon>
        <taxon>Pseudomonadota</taxon>
        <taxon>Gammaproteobacteria</taxon>
        <taxon>Oceanospirillales</taxon>
        <taxon>Halomonadaceae</taxon>
        <taxon>Vreelandella</taxon>
    </lineage>
</organism>
<keyword evidence="4" id="KW-0238">DNA-binding</keyword>
<accession>A0ABM7GPN7</accession>
<reference evidence="9" key="1">
    <citation type="journal article" date="2019" name="Microbiol. Resour. Announc.">
        <title>Complete Genome Sequence of Halomonas olivaria, a Moderately Halophilic Bacterium Isolated from Olive Processing Effluents, Obtained by Nanopore Sequencing.</title>
        <authorList>
            <person name="Nagata S."/>
            <person name="Ii K.M."/>
            <person name="Tsukimi T."/>
            <person name="Miura M.C."/>
            <person name="Galipon J."/>
            <person name="Arakawa K."/>
        </authorList>
    </citation>
    <scope>NUCLEOTIDE SEQUENCE [LARGE SCALE GENOMIC DNA]</scope>
    <source>
        <strain evidence="9">TYRC17</strain>
    </source>
</reference>